<dbReference type="PRINTS" id="PR00237">
    <property type="entry name" value="GPCRRHODOPSN"/>
</dbReference>
<evidence type="ECO:0000256" key="1">
    <source>
        <dbReference type="ARBA" id="ARBA00004651"/>
    </source>
</evidence>
<dbReference type="OrthoDB" id="6346612at2759"/>
<dbReference type="PANTHER" id="PTHR24246">
    <property type="entry name" value="OLFACTORY RECEPTOR AND ADENOSINE RECEPTOR"/>
    <property type="match status" value="1"/>
</dbReference>
<feature type="transmembrane region" description="Helical" evidence="11">
    <location>
        <begin position="530"/>
        <end position="550"/>
    </location>
</feature>
<accession>A0A8J2W7A9</accession>
<dbReference type="PROSITE" id="PS50262">
    <property type="entry name" value="G_PROTEIN_RECEP_F1_2"/>
    <property type="match status" value="1"/>
</dbReference>
<feature type="transmembrane region" description="Helical" evidence="11">
    <location>
        <begin position="691"/>
        <end position="717"/>
    </location>
</feature>
<dbReference type="Pfam" id="PF00001">
    <property type="entry name" value="7tm_1"/>
    <property type="match status" value="1"/>
</dbReference>
<keyword evidence="4 11" id="KW-0812">Transmembrane</keyword>
<dbReference type="Gene3D" id="1.20.1070.10">
    <property type="entry name" value="Rhodopsin 7-helix transmembrane proteins"/>
    <property type="match status" value="2"/>
</dbReference>
<feature type="transmembrane region" description="Helical" evidence="11">
    <location>
        <begin position="570"/>
        <end position="589"/>
    </location>
</feature>
<evidence type="ECO:0000256" key="7">
    <source>
        <dbReference type="ARBA" id="ARBA00023136"/>
    </source>
</evidence>
<feature type="transmembrane region" description="Helical" evidence="11">
    <location>
        <begin position="457"/>
        <end position="479"/>
    </location>
</feature>
<reference evidence="13" key="1">
    <citation type="submission" date="2021-11" db="EMBL/GenBank/DDBJ databases">
        <authorList>
            <person name="Schell T."/>
        </authorList>
    </citation>
    <scope>NUCLEOTIDE SEQUENCE</scope>
    <source>
        <strain evidence="13">M5</strain>
    </source>
</reference>
<evidence type="ECO:0000256" key="10">
    <source>
        <dbReference type="ARBA" id="ARBA00023224"/>
    </source>
</evidence>
<keyword evidence="7 11" id="KW-0472">Membrane</keyword>
<evidence type="ECO:0000256" key="11">
    <source>
        <dbReference type="SAM" id="Phobius"/>
    </source>
</evidence>
<feature type="domain" description="G-protein coupled receptors family 1 profile" evidence="12">
    <location>
        <begin position="435"/>
        <end position="750"/>
    </location>
</feature>
<dbReference type="GO" id="GO:0007189">
    <property type="term" value="P:adenylate cyclase-activating G protein-coupled receptor signaling pathway"/>
    <property type="evidence" value="ECO:0007669"/>
    <property type="project" value="TreeGrafter"/>
</dbReference>
<keyword evidence="10" id="KW-0807">Transducer</keyword>
<feature type="transmembrane region" description="Helical" evidence="11">
    <location>
        <begin position="41"/>
        <end position="58"/>
    </location>
</feature>
<dbReference type="AlphaFoldDB" id="A0A8J2W7A9"/>
<evidence type="ECO:0000256" key="3">
    <source>
        <dbReference type="ARBA" id="ARBA00022475"/>
    </source>
</evidence>
<evidence type="ECO:0000313" key="14">
    <source>
        <dbReference type="Proteomes" id="UP000789390"/>
    </source>
</evidence>
<dbReference type="GO" id="GO:0001973">
    <property type="term" value="P:G protein-coupled adenosine receptor signaling pathway"/>
    <property type="evidence" value="ECO:0007669"/>
    <property type="project" value="TreeGrafter"/>
</dbReference>
<evidence type="ECO:0000256" key="2">
    <source>
        <dbReference type="ARBA" id="ARBA00010663"/>
    </source>
</evidence>
<comment type="caution">
    <text evidence="13">The sequence shown here is derived from an EMBL/GenBank/DDBJ whole genome shotgun (WGS) entry which is preliminary data.</text>
</comment>
<dbReference type="InterPro" id="IPR017452">
    <property type="entry name" value="GPCR_Rhodpsn_7TM"/>
</dbReference>
<dbReference type="Proteomes" id="UP000789390">
    <property type="component" value="Unassembled WGS sequence"/>
</dbReference>
<feature type="transmembrane region" description="Helical" evidence="11">
    <location>
        <begin position="729"/>
        <end position="749"/>
    </location>
</feature>
<dbReference type="GO" id="GO:0005886">
    <property type="term" value="C:plasma membrane"/>
    <property type="evidence" value="ECO:0007669"/>
    <property type="project" value="UniProtKB-SubCell"/>
</dbReference>
<dbReference type="EMBL" id="CAKKLH010000280">
    <property type="protein sequence ID" value="CAH0107929.1"/>
    <property type="molecule type" value="Genomic_DNA"/>
</dbReference>
<dbReference type="GO" id="GO:0004930">
    <property type="term" value="F:G protein-coupled receptor activity"/>
    <property type="evidence" value="ECO:0007669"/>
    <property type="project" value="UniProtKB-KW"/>
</dbReference>
<dbReference type="PANTHER" id="PTHR24246:SF27">
    <property type="entry name" value="ADENOSINE RECEPTOR, ISOFORM A"/>
    <property type="match status" value="1"/>
</dbReference>
<feature type="transmembrane region" description="Helical" evidence="11">
    <location>
        <begin position="233"/>
        <end position="260"/>
    </location>
</feature>
<evidence type="ECO:0000256" key="5">
    <source>
        <dbReference type="ARBA" id="ARBA00022989"/>
    </source>
</evidence>
<feature type="transmembrane region" description="Helical" evidence="11">
    <location>
        <begin position="78"/>
        <end position="110"/>
    </location>
</feature>
<protein>
    <recommendedName>
        <fullName evidence="12">G-protein coupled receptors family 1 profile domain-containing protein</fullName>
    </recommendedName>
</protein>
<evidence type="ECO:0000256" key="8">
    <source>
        <dbReference type="ARBA" id="ARBA00023170"/>
    </source>
</evidence>
<evidence type="ECO:0000256" key="6">
    <source>
        <dbReference type="ARBA" id="ARBA00023040"/>
    </source>
</evidence>
<keyword evidence="9" id="KW-0325">Glycoprotein</keyword>
<gene>
    <name evidence="13" type="ORF">DGAL_LOCUS11268</name>
</gene>
<proteinExistence type="inferred from homology"/>
<name>A0A8J2W7A9_9CRUS</name>
<sequence length="781" mass="89889">MDAEISMLSNITMMSKYDAPIMEQNITTVQTRVSRSSQSQLLGQFVCVLLICLALAAFDRYISIVRYEWYNANVTNRGVIILISIVVLLGLHVELFLSIVCVILHCMIFIETKSFIRRYVPKYRREPVAVKFVANSSIRQSSCAGSRPLESMSTVEQVLSAVPENSSSTRERNPSILFQDQLPSSVVRHQMDIEDDPDSRLPATSQPINNEDNVEWFPWMSNRSKISRLEIQAALNLSVNILPFWLCAIPVACYSIAIFWCIRLETSCDTIFLTLFYFWDVFILHNPVLWKWEELTGYIGDYGSRQYLYVLHVRILSHLLESLISYCLTIGKIEAATLIPSCRRCQSVAIATFKFDVPEWPNLSEDPYSPLKCRLQLKEEVTTYELFRLRMGESTGSANSSNETQSQFDFAVMEQKLTLAKEIFRTFVIGIGLILNCVVLSVVILSRQLRYPRHIFWAAIAFFECFILIEYSLELFVIINQNELACRALVLMSSVDYSLLLLCLSMTAFDRYLSIVRYDWYQVNVTNRDVVGSISIASSVSVIIISIPFWTGYKSIYDCSVSLIHNYWIAVWNLLLGIVCIVLQFNIFINTRTLIRQYVPTYRREPIRIKFTNPSIQPSNVSFGSEAETTKATENVFIEFSENPSDAGHVRQHPADEESQLVSSIDHKIGKENFPWRQNCSKYNRLEIQAALNMSVNIIPFWLCTFPVSCNAIALYWCIRLEGNCDTIVLIWTYAWDVFMLHGVYNPILYMSTSPEFRRAVNHLTRKLIKKCRDLMACYRN</sequence>
<dbReference type="InterPro" id="IPR000276">
    <property type="entry name" value="GPCR_Rhodpsn"/>
</dbReference>
<comment type="similarity">
    <text evidence="2">Belongs to the G-protein coupled receptor 1 family.</text>
</comment>
<evidence type="ECO:0000256" key="9">
    <source>
        <dbReference type="ARBA" id="ARBA00023180"/>
    </source>
</evidence>
<keyword evidence="3" id="KW-1003">Cell membrane</keyword>
<keyword evidence="6" id="KW-0297">G-protein coupled receptor</keyword>
<keyword evidence="5 11" id="KW-1133">Transmembrane helix</keyword>
<keyword evidence="14" id="KW-1185">Reference proteome</keyword>
<organism evidence="13 14">
    <name type="scientific">Daphnia galeata</name>
    <dbReference type="NCBI Taxonomy" id="27404"/>
    <lineage>
        <taxon>Eukaryota</taxon>
        <taxon>Metazoa</taxon>
        <taxon>Ecdysozoa</taxon>
        <taxon>Arthropoda</taxon>
        <taxon>Crustacea</taxon>
        <taxon>Branchiopoda</taxon>
        <taxon>Diplostraca</taxon>
        <taxon>Cladocera</taxon>
        <taxon>Anomopoda</taxon>
        <taxon>Daphniidae</taxon>
        <taxon>Daphnia</taxon>
    </lineage>
</organism>
<evidence type="ECO:0000259" key="12">
    <source>
        <dbReference type="PROSITE" id="PS50262"/>
    </source>
</evidence>
<feature type="transmembrane region" description="Helical" evidence="11">
    <location>
        <begin position="423"/>
        <end position="445"/>
    </location>
</feature>
<keyword evidence="8" id="KW-0675">Receptor</keyword>
<evidence type="ECO:0000256" key="4">
    <source>
        <dbReference type="ARBA" id="ARBA00022692"/>
    </source>
</evidence>
<dbReference type="SUPFAM" id="SSF81321">
    <property type="entry name" value="Family A G protein-coupled receptor-like"/>
    <property type="match status" value="2"/>
</dbReference>
<evidence type="ECO:0000313" key="13">
    <source>
        <dbReference type="EMBL" id="CAH0107929.1"/>
    </source>
</evidence>
<comment type="subcellular location">
    <subcellularLocation>
        <location evidence="1">Cell membrane</location>
        <topology evidence="1">Multi-pass membrane protein</topology>
    </subcellularLocation>
</comment>